<dbReference type="PANTHER" id="PTHR30024:SF42">
    <property type="entry name" value="ALIPHATIC SULFONATES-BINDING PROTEIN-RELATED"/>
    <property type="match status" value="1"/>
</dbReference>
<comment type="similarity">
    <text evidence="2">Belongs to the bacterial solute-binding protein SsuA/TauA family.</text>
</comment>
<keyword evidence="8" id="KW-1185">Reference proteome</keyword>
<evidence type="ECO:0000256" key="1">
    <source>
        <dbReference type="ARBA" id="ARBA00004418"/>
    </source>
</evidence>
<dbReference type="Proteomes" id="UP001241747">
    <property type="component" value="Unassembled WGS sequence"/>
</dbReference>
<comment type="subcellular location">
    <subcellularLocation>
        <location evidence="1">Periplasm</location>
    </subcellularLocation>
</comment>
<dbReference type="EMBL" id="JAUSVY010000010">
    <property type="protein sequence ID" value="MDQ0506818.1"/>
    <property type="molecule type" value="Genomic_DNA"/>
</dbReference>
<name>A0ABU0LIB3_XANAG</name>
<evidence type="ECO:0000259" key="6">
    <source>
        <dbReference type="SMART" id="SM00062"/>
    </source>
</evidence>
<evidence type="ECO:0000313" key="8">
    <source>
        <dbReference type="Proteomes" id="UP001241747"/>
    </source>
</evidence>
<comment type="caution">
    <text evidence="7">The sequence shown here is derived from an EMBL/GenBank/DDBJ whole genome shotgun (WGS) entry which is preliminary data.</text>
</comment>
<dbReference type="Gene3D" id="3.40.190.10">
    <property type="entry name" value="Periplasmic binding protein-like II"/>
    <property type="match status" value="2"/>
</dbReference>
<reference evidence="7 8" key="1">
    <citation type="submission" date="2023-07" db="EMBL/GenBank/DDBJ databases">
        <title>Genomic Encyclopedia of Type Strains, Phase IV (KMG-IV): sequencing the most valuable type-strain genomes for metagenomic binning, comparative biology and taxonomic classification.</title>
        <authorList>
            <person name="Goeker M."/>
        </authorList>
    </citation>
    <scope>NUCLEOTIDE SEQUENCE [LARGE SCALE GENOMIC DNA]</scope>
    <source>
        <strain evidence="7 8">DSM 3770</strain>
    </source>
</reference>
<protein>
    <submittedName>
        <fullName evidence="7">Sulfonate transport system substrate-binding protein</fullName>
    </submittedName>
</protein>
<evidence type="ECO:0000256" key="5">
    <source>
        <dbReference type="SAM" id="SignalP"/>
    </source>
</evidence>
<organism evidence="7 8">
    <name type="scientific">Xanthobacter agilis</name>
    <dbReference type="NCBI Taxonomy" id="47492"/>
    <lineage>
        <taxon>Bacteria</taxon>
        <taxon>Pseudomonadati</taxon>
        <taxon>Pseudomonadota</taxon>
        <taxon>Alphaproteobacteria</taxon>
        <taxon>Hyphomicrobiales</taxon>
        <taxon>Xanthobacteraceae</taxon>
        <taxon>Xanthobacter</taxon>
    </lineage>
</organism>
<feature type="signal peptide" evidence="5">
    <location>
        <begin position="1"/>
        <end position="42"/>
    </location>
</feature>
<dbReference type="InterPro" id="IPR001638">
    <property type="entry name" value="Solute-binding_3/MltF_N"/>
</dbReference>
<dbReference type="Pfam" id="PF09084">
    <property type="entry name" value="NMT1"/>
    <property type="match status" value="1"/>
</dbReference>
<dbReference type="InterPro" id="IPR015168">
    <property type="entry name" value="SsuA/THI5"/>
</dbReference>
<evidence type="ECO:0000256" key="4">
    <source>
        <dbReference type="ARBA" id="ARBA00022729"/>
    </source>
</evidence>
<evidence type="ECO:0000256" key="3">
    <source>
        <dbReference type="ARBA" id="ARBA00022448"/>
    </source>
</evidence>
<proteinExistence type="inferred from homology"/>
<evidence type="ECO:0000256" key="2">
    <source>
        <dbReference type="ARBA" id="ARBA00010742"/>
    </source>
</evidence>
<feature type="chain" id="PRO_5046549669" evidence="5">
    <location>
        <begin position="43"/>
        <end position="337"/>
    </location>
</feature>
<keyword evidence="4 5" id="KW-0732">Signal</keyword>
<dbReference type="SUPFAM" id="SSF53850">
    <property type="entry name" value="Periplasmic binding protein-like II"/>
    <property type="match status" value="1"/>
</dbReference>
<dbReference type="PANTHER" id="PTHR30024">
    <property type="entry name" value="ALIPHATIC SULFONATES-BINDING PROTEIN-RELATED"/>
    <property type="match status" value="1"/>
</dbReference>
<keyword evidence="3" id="KW-0813">Transport</keyword>
<sequence length="337" mass="35452">MSSARHSLFRRLRSMSLSGLYRHLAAGLALTLTLALATAAAAADAPTKVRIGYQRSSTLITVLKTNGTLEKALEPLGVEVTWHEFTSGLPLLEAVNVGAIDFSADVADTVPVFAQAAGAKLVYVAEEAPSPSAQAILVPANSPITTVEQLKGKKVGVTKGAGSHYLLLVALAKAGLSIRDITPAYLTPADARAAFVSGNLDAWVAWDPFLASTQAQSGARVLADGTGLANYKRYYLTTEDFSKRGGKVLDVLFERLKATGEWVKANPSPAAEILAGLWGIDAPTVEKANARRSYKVGPVTRAGLAEQQKIADVFFAEGVLPKKVDASDAAIWAPATP</sequence>
<feature type="domain" description="Solute-binding protein family 3/N-terminal" evidence="6">
    <location>
        <begin position="48"/>
        <end position="266"/>
    </location>
</feature>
<accession>A0ABU0LIB3</accession>
<dbReference type="SMART" id="SM00062">
    <property type="entry name" value="PBPb"/>
    <property type="match status" value="1"/>
</dbReference>
<evidence type="ECO:0000313" key="7">
    <source>
        <dbReference type="EMBL" id="MDQ0506818.1"/>
    </source>
</evidence>
<dbReference type="InterPro" id="IPR010067">
    <property type="entry name" value="ABC_SsuA_sub-bd"/>
</dbReference>
<dbReference type="NCBIfam" id="TIGR01728">
    <property type="entry name" value="SsuA_fam"/>
    <property type="match status" value="1"/>
</dbReference>
<gene>
    <name evidence="7" type="ORF">QOZ94_003633</name>
</gene>